<proteinExistence type="predicted"/>
<keyword evidence="3" id="KW-0804">Transcription</keyword>
<comment type="caution">
    <text evidence="5">The sequence shown here is derived from an EMBL/GenBank/DDBJ whole genome shotgun (WGS) entry which is preliminary data.</text>
</comment>
<dbReference type="PROSITE" id="PS50043">
    <property type="entry name" value="HTH_LUXR_2"/>
    <property type="match status" value="1"/>
</dbReference>
<dbReference type="Proteomes" id="UP000692816">
    <property type="component" value="Unassembled WGS sequence"/>
</dbReference>
<dbReference type="CDD" id="cd06170">
    <property type="entry name" value="LuxR_C_like"/>
    <property type="match status" value="1"/>
</dbReference>
<dbReference type="InterPro" id="IPR036388">
    <property type="entry name" value="WH-like_DNA-bd_sf"/>
</dbReference>
<evidence type="ECO:0000256" key="3">
    <source>
        <dbReference type="ARBA" id="ARBA00023163"/>
    </source>
</evidence>
<dbReference type="PRINTS" id="PR00038">
    <property type="entry name" value="HTHLUXR"/>
</dbReference>
<keyword evidence="2" id="KW-0238">DNA-binding</keyword>
<dbReference type="RefSeq" id="WP_173638838.1">
    <property type="nucleotide sequence ID" value="NZ_CP088282.1"/>
</dbReference>
<evidence type="ECO:0000256" key="1">
    <source>
        <dbReference type="ARBA" id="ARBA00023015"/>
    </source>
</evidence>
<dbReference type="Gene3D" id="1.10.10.10">
    <property type="entry name" value="Winged helix-like DNA-binding domain superfamily/Winged helix DNA-binding domain"/>
    <property type="match status" value="1"/>
</dbReference>
<evidence type="ECO:0000313" key="5">
    <source>
        <dbReference type="EMBL" id="MBO1430451.1"/>
    </source>
</evidence>
<dbReference type="PANTHER" id="PTHR44688">
    <property type="entry name" value="DNA-BINDING TRANSCRIPTIONAL ACTIVATOR DEVR_DOSR"/>
    <property type="match status" value="1"/>
</dbReference>
<accession>A0ABS3MG37</accession>
<dbReference type="Pfam" id="PF00196">
    <property type="entry name" value="GerE"/>
    <property type="match status" value="1"/>
</dbReference>
<evidence type="ECO:0000313" key="6">
    <source>
        <dbReference type="Proteomes" id="UP000692816"/>
    </source>
</evidence>
<organism evidence="5 6">
    <name type="scientific">Bradyrhizobium quebecense</name>
    <dbReference type="NCBI Taxonomy" id="2748629"/>
    <lineage>
        <taxon>Bacteria</taxon>
        <taxon>Pseudomonadati</taxon>
        <taxon>Pseudomonadota</taxon>
        <taxon>Alphaproteobacteria</taxon>
        <taxon>Hyphomicrobiales</taxon>
        <taxon>Nitrobacteraceae</taxon>
        <taxon>Bradyrhizobium</taxon>
    </lineage>
</organism>
<protein>
    <recommendedName>
        <fullName evidence="4">HTH luxR-type domain-containing protein</fullName>
    </recommendedName>
</protein>
<evidence type="ECO:0000256" key="2">
    <source>
        <dbReference type="ARBA" id="ARBA00023125"/>
    </source>
</evidence>
<dbReference type="SMART" id="SM00421">
    <property type="entry name" value="HTH_LUXR"/>
    <property type="match status" value="1"/>
</dbReference>
<dbReference type="PANTHER" id="PTHR44688:SF16">
    <property type="entry name" value="DNA-BINDING TRANSCRIPTIONAL ACTIVATOR DEVR_DOSR"/>
    <property type="match status" value="1"/>
</dbReference>
<dbReference type="InterPro" id="IPR000792">
    <property type="entry name" value="Tscrpt_reg_LuxR_C"/>
</dbReference>
<name>A0ABS3MG37_9BRAD</name>
<feature type="domain" description="HTH luxR-type" evidence="4">
    <location>
        <begin position="288"/>
        <end position="353"/>
    </location>
</feature>
<evidence type="ECO:0000259" key="4">
    <source>
        <dbReference type="PROSITE" id="PS50043"/>
    </source>
</evidence>
<dbReference type="SUPFAM" id="SSF46894">
    <property type="entry name" value="C-terminal effector domain of the bipartite response regulators"/>
    <property type="match status" value="1"/>
</dbReference>
<gene>
    <name evidence="5" type="ORF">J4P68_13495</name>
</gene>
<dbReference type="EMBL" id="JAGEPA010000001">
    <property type="protein sequence ID" value="MBO1430451.1"/>
    <property type="molecule type" value="Genomic_DNA"/>
</dbReference>
<keyword evidence="6" id="KW-1185">Reference proteome</keyword>
<reference evidence="5" key="1">
    <citation type="journal article" date="2021" name="Int. J. Syst. Evol. Microbiol.">
        <title>Bradyrhizobium septentrionale sp. nov. (sv. septentrionale) and Bradyrhizobium quebecense sp. nov. (sv. septentrionale) associated with legumes native to Canada possess rearranged symbiosis genes and numerous insertion sequences.</title>
        <authorList>
            <person name="Bromfield E.S.P."/>
            <person name="Cloutier S."/>
        </authorList>
    </citation>
    <scope>NUCLEOTIDE SEQUENCE</scope>
    <source>
        <strain evidence="5">12S5</strain>
    </source>
</reference>
<dbReference type="InterPro" id="IPR016032">
    <property type="entry name" value="Sig_transdc_resp-reg_C-effctor"/>
</dbReference>
<keyword evidence="1" id="KW-0805">Transcription regulation</keyword>
<sequence length="355" mass="39823">MSNVASTSVPVKSRRRARVRNGAADMISSRSRDGSLARRASAFLLDLYAMSRTHSFDRFQQATLSRLRVELPFCSAYWGMLRAPSEGPLTLHSTFVDELPGEFVREWETVKHKDELAARVIARPGVASSIRTVDMNHNEFMAMGERFGIGSATSIAVVAPVPRLLTFLSLYRPFDELPFDHDDRCLQEIIMPHVAAAWHANRMHHFEGVRAGTDGSRKGFAVADRYGVLHVSDAAFSALMRSEWPSWSGHELPAALRSSIAGGCDYEGDQLTVLLRRQGDLILLQVRRRSALDRLSPREAEIVGWYREGLSYKQIAMRLGCSPYTIRHHLREIYGKLGVCNKIALIRLAGDARMQ</sequence>